<sequence length="74" mass="8483">LELFPQSKVNLKYNMPTYETEKGWQAIGNQKNYWSVYTCSLEKISAYLASNPQVKHGVGCINFRKKTINPPQTS</sequence>
<dbReference type="Gene3D" id="3.90.1150.200">
    <property type="match status" value="1"/>
</dbReference>
<dbReference type="AlphaFoldDB" id="A0A382MUC2"/>
<protein>
    <submittedName>
        <fullName evidence="1">Uncharacterized protein</fullName>
    </submittedName>
</protein>
<name>A0A382MUC2_9ZZZZ</name>
<accession>A0A382MUC2</accession>
<evidence type="ECO:0000313" key="1">
    <source>
        <dbReference type="EMBL" id="SVC52574.1"/>
    </source>
</evidence>
<dbReference type="EMBL" id="UINC01096027">
    <property type="protein sequence ID" value="SVC52574.1"/>
    <property type="molecule type" value="Genomic_DNA"/>
</dbReference>
<proteinExistence type="predicted"/>
<gene>
    <name evidence="1" type="ORF">METZ01_LOCUS305428</name>
</gene>
<reference evidence="1" key="1">
    <citation type="submission" date="2018-05" db="EMBL/GenBank/DDBJ databases">
        <authorList>
            <person name="Lanie J.A."/>
            <person name="Ng W.-L."/>
            <person name="Kazmierczak K.M."/>
            <person name="Andrzejewski T.M."/>
            <person name="Davidsen T.M."/>
            <person name="Wayne K.J."/>
            <person name="Tettelin H."/>
            <person name="Glass J.I."/>
            <person name="Rusch D."/>
            <person name="Podicherti R."/>
            <person name="Tsui H.-C.T."/>
            <person name="Winkler M.E."/>
        </authorList>
    </citation>
    <scope>NUCLEOTIDE SEQUENCE</scope>
</reference>
<feature type="non-terminal residue" evidence="1">
    <location>
        <position position="1"/>
    </location>
</feature>
<organism evidence="1">
    <name type="scientific">marine metagenome</name>
    <dbReference type="NCBI Taxonomy" id="408172"/>
    <lineage>
        <taxon>unclassified sequences</taxon>
        <taxon>metagenomes</taxon>
        <taxon>ecological metagenomes</taxon>
    </lineage>
</organism>
<dbReference type="SUPFAM" id="SSF159888">
    <property type="entry name" value="YdhG-like"/>
    <property type="match status" value="1"/>
</dbReference>